<dbReference type="PANTHER" id="PTHR47178:SF5">
    <property type="entry name" value="FAD-BINDING DOMAIN-CONTAINING PROTEIN"/>
    <property type="match status" value="1"/>
</dbReference>
<reference evidence="7" key="1">
    <citation type="submission" date="2022-10" db="EMBL/GenBank/DDBJ databases">
        <title>Determination and structural analysis of whole genome sequence of Sarocladium strictum F4-1.</title>
        <authorList>
            <person name="Hu L."/>
            <person name="Jiang Y."/>
        </authorList>
    </citation>
    <scope>NUCLEOTIDE SEQUENCE</scope>
    <source>
        <strain evidence="7">F4-1</strain>
    </source>
</reference>
<feature type="domain" description="FAD-binding" evidence="6">
    <location>
        <begin position="5"/>
        <end position="400"/>
    </location>
</feature>
<evidence type="ECO:0000313" key="8">
    <source>
        <dbReference type="Proteomes" id="UP001175261"/>
    </source>
</evidence>
<dbReference type="PANTHER" id="PTHR47178">
    <property type="entry name" value="MONOOXYGENASE, FAD-BINDING"/>
    <property type="match status" value="1"/>
</dbReference>
<dbReference type="AlphaFoldDB" id="A0AA39L3L2"/>
<dbReference type="GO" id="GO:0004497">
    <property type="term" value="F:monooxygenase activity"/>
    <property type="evidence" value="ECO:0007669"/>
    <property type="project" value="UniProtKB-KW"/>
</dbReference>
<dbReference type="EMBL" id="JAPDFR010000010">
    <property type="protein sequence ID" value="KAK0382684.1"/>
    <property type="molecule type" value="Genomic_DNA"/>
</dbReference>
<organism evidence="7 8">
    <name type="scientific">Sarocladium strictum</name>
    <name type="common">Black bundle disease fungus</name>
    <name type="synonym">Acremonium strictum</name>
    <dbReference type="NCBI Taxonomy" id="5046"/>
    <lineage>
        <taxon>Eukaryota</taxon>
        <taxon>Fungi</taxon>
        <taxon>Dikarya</taxon>
        <taxon>Ascomycota</taxon>
        <taxon>Pezizomycotina</taxon>
        <taxon>Sordariomycetes</taxon>
        <taxon>Hypocreomycetidae</taxon>
        <taxon>Hypocreales</taxon>
        <taxon>Sarocladiaceae</taxon>
        <taxon>Sarocladium</taxon>
    </lineage>
</organism>
<evidence type="ECO:0000313" key="7">
    <source>
        <dbReference type="EMBL" id="KAK0382684.1"/>
    </source>
</evidence>
<dbReference type="SUPFAM" id="SSF51905">
    <property type="entry name" value="FAD/NAD(P)-binding domain"/>
    <property type="match status" value="1"/>
</dbReference>
<name>A0AA39L3L2_SARSR</name>
<dbReference type="Gene3D" id="3.50.50.60">
    <property type="entry name" value="FAD/NAD(P)-binding domain"/>
    <property type="match status" value="1"/>
</dbReference>
<comment type="caution">
    <text evidence="7">The sequence shown here is derived from an EMBL/GenBank/DDBJ whole genome shotgun (WGS) entry which is preliminary data.</text>
</comment>
<evidence type="ECO:0000256" key="5">
    <source>
        <dbReference type="ARBA" id="ARBA00023033"/>
    </source>
</evidence>
<keyword evidence="3" id="KW-0274">FAD</keyword>
<dbReference type="Pfam" id="PF01494">
    <property type="entry name" value="FAD_binding_3"/>
    <property type="match status" value="1"/>
</dbReference>
<evidence type="ECO:0000256" key="2">
    <source>
        <dbReference type="ARBA" id="ARBA00022630"/>
    </source>
</evidence>
<dbReference type="InterPro" id="IPR036188">
    <property type="entry name" value="FAD/NAD-bd_sf"/>
</dbReference>
<keyword evidence="4" id="KW-0560">Oxidoreductase</keyword>
<evidence type="ECO:0000256" key="4">
    <source>
        <dbReference type="ARBA" id="ARBA00023002"/>
    </source>
</evidence>
<proteinExistence type="predicted"/>
<keyword evidence="2" id="KW-0285">Flavoprotein</keyword>
<dbReference type="PRINTS" id="PR00420">
    <property type="entry name" value="RNGMNOXGNASE"/>
</dbReference>
<evidence type="ECO:0000256" key="3">
    <source>
        <dbReference type="ARBA" id="ARBA00022827"/>
    </source>
</evidence>
<dbReference type="InterPro" id="IPR002938">
    <property type="entry name" value="FAD-bd"/>
</dbReference>
<protein>
    <recommendedName>
        <fullName evidence="6">FAD-binding domain-containing protein</fullName>
    </recommendedName>
</protein>
<keyword evidence="5" id="KW-0503">Monooxygenase</keyword>
<dbReference type="GO" id="GO:0071949">
    <property type="term" value="F:FAD binding"/>
    <property type="evidence" value="ECO:0007669"/>
    <property type="project" value="InterPro"/>
</dbReference>
<sequence>MVDQFKVVIIGSGLAGSLLANGLIRNDVKVTVYERLTEDSKREGYQIRLGAHALMGFRACLDDRQFNDVIRKFGRSNGSRSGAPVVVDKHFNILLDASKFPTYNKSAPINRVILRDILAKPVKHAGCLVSGRSFERYSILNPGTPSERVRVHFSDGSSDECDLLIGADGSHSRMNQQIGLNNIVELGTHTFMASKCDLPTARYRSMSVALQKYPIMTYADNMSIFYCAYLPDKETENPLGEGDESFDDKLSSCMFSFIVPTEKCPPNFSQLPLEAQWDFIAASIRSWAPEYHEIVDLLRGSSIHAYKPRASERPSKSWRKAAQRSGIVEQGHPRVWMLGDAMHAMLPARGMGGNTAMRDTATMLPLVIELAEYAKEHKSLPTTVIAKSLDQYEAEMIPRAFGWVEKSGGTTIMLFYMTEYRTIIIGLIMP</sequence>
<gene>
    <name evidence="7" type="ORF">NLU13_9780</name>
</gene>
<keyword evidence="8" id="KW-1185">Reference proteome</keyword>
<accession>A0AA39L3L2</accession>
<comment type="cofactor">
    <cofactor evidence="1">
        <name>FAD</name>
        <dbReference type="ChEBI" id="CHEBI:57692"/>
    </cofactor>
</comment>
<evidence type="ECO:0000256" key="1">
    <source>
        <dbReference type="ARBA" id="ARBA00001974"/>
    </source>
</evidence>
<evidence type="ECO:0000259" key="6">
    <source>
        <dbReference type="Pfam" id="PF01494"/>
    </source>
</evidence>
<dbReference type="Proteomes" id="UP001175261">
    <property type="component" value="Unassembled WGS sequence"/>
</dbReference>